<accession>A0ABU9E7J5</accession>
<name>A0ABU9E7J5_9BACT</name>
<organism evidence="2 3">
    <name type="scientific">Gaopeijia maritima</name>
    <dbReference type="NCBI Taxonomy" id="3119007"/>
    <lineage>
        <taxon>Bacteria</taxon>
        <taxon>Pseudomonadati</taxon>
        <taxon>Gemmatimonadota</taxon>
        <taxon>Longimicrobiia</taxon>
        <taxon>Gaopeijiales</taxon>
        <taxon>Gaopeijiaceae</taxon>
        <taxon>Gaopeijia</taxon>
    </lineage>
</organism>
<reference evidence="2 3" key="1">
    <citation type="submission" date="2024-02" db="EMBL/GenBank/DDBJ databases">
        <title>A novel Gemmatimonadota bacterium.</title>
        <authorList>
            <person name="Du Z.-J."/>
            <person name="Ye Y.-Q."/>
        </authorList>
    </citation>
    <scope>NUCLEOTIDE SEQUENCE [LARGE SCALE GENOMIC DNA]</scope>
    <source>
        <strain evidence="2 3">DH-20</strain>
    </source>
</reference>
<sequence>MTLSERSGVADARRLLLHLVALVAFVCPAGTLAGQDRGRPAVIRGLYVNAWAAATGARMDTLFGIAAATEVNTFVIDVKDASGFVSHPSRVPEVVAAGATAQRRVRDLPGLVARVRAAGLHPVARIVVAKDPVLTAARPEWAVRDTAGTVWGDAKGDAWLNLFVPEVRAYHVALAREVAAMGFAEIQWDYIRFPDAPAEIRGSARFPGAWGRQVEAVERFLAEARRELADTGVRMTADVFGITTSARHDVGVGQVWDHFIDEVDAALPMVYPSHFVAGSHGVRDPDSSPYEIVRAALEAAVRRNRDIEGAGEIVPWLQDFTRGAEAHPYGAAEVRAQIQATYDAGLTDWILWNSGSSYTVDALEPRGGFAEEPRIRVGGRVVPVSGGGPR</sequence>
<protein>
    <submittedName>
        <fullName evidence="2">Glycoside hydrolase</fullName>
    </submittedName>
</protein>
<keyword evidence="3" id="KW-1185">Reference proteome</keyword>
<dbReference type="Pfam" id="PF13200">
    <property type="entry name" value="DUF4015"/>
    <property type="match status" value="1"/>
</dbReference>
<dbReference type="SUPFAM" id="SSF51445">
    <property type="entry name" value="(Trans)glycosidases"/>
    <property type="match status" value="1"/>
</dbReference>
<dbReference type="Gene3D" id="3.20.20.80">
    <property type="entry name" value="Glycosidases"/>
    <property type="match status" value="1"/>
</dbReference>
<evidence type="ECO:0000313" key="2">
    <source>
        <dbReference type="EMBL" id="MEK9500074.1"/>
    </source>
</evidence>
<evidence type="ECO:0000313" key="3">
    <source>
        <dbReference type="Proteomes" id="UP001484239"/>
    </source>
</evidence>
<dbReference type="Proteomes" id="UP001484239">
    <property type="component" value="Unassembled WGS sequence"/>
</dbReference>
<comment type="caution">
    <text evidence="2">The sequence shown here is derived from an EMBL/GenBank/DDBJ whole genome shotgun (WGS) entry which is preliminary data.</text>
</comment>
<dbReference type="InterPro" id="IPR017853">
    <property type="entry name" value="GH"/>
</dbReference>
<evidence type="ECO:0000259" key="1">
    <source>
        <dbReference type="Pfam" id="PF13200"/>
    </source>
</evidence>
<keyword evidence="2" id="KW-0378">Hydrolase</keyword>
<dbReference type="InterPro" id="IPR025275">
    <property type="entry name" value="DUF4015"/>
</dbReference>
<dbReference type="EMBL" id="JBBHLI010000001">
    <property type="protein sequence ID" value="MEK9500074.1"/>
    <property type="molecule type" value="Genomic_DNA"/>
</dbReference>
<gene>
    <name evidence="2" type="ORF">WI372_03710</name>
</gene>
<dbReference type="GO" id="GO:0016787">
    <property type="term" value="F:hydrolase activity"/>
    <property type="evidence" value="ECO:0007669"/>
    <property type="project" value="UniProtKB-KW"/>
</dbReference>
<dbReference type="RefSeq" id="WP_405277662.1">
    <property type="nucleotide sequence ID" value="NZ_JBBHLI010000001.1"/>
</dbReference>
<proteinExistence type="predicted"/>
<feature type="domain" description="DUF4015" evidence="1">
    <location>
        <begin position="45"/>
        <end position="358"/>
    </location>
</feature>